<name>A0A382AKV1_9ZZZZ</name>
<dbReference type="InterPro" id="IPR051122">
    <property type="entry name" value="SDR_DHRS6-like"/>
</dbReference>
<evidence type="ECO:0008006" key="4">
    <source>
        <dbReference type="Google" id="ProtNLM"/>
    </source>
</evidence>
<dbReference type="AlphaFoldDB" id="A0A382AKV1"/>
<protein>
    <recommendedName>
        <fullName evidence="4">Short-chain dehydrogenase/reductase SDR</fullName>
    </recommendedName>
</protein>
<evidence type="ECO:0000313" key="3">
    <source>
        <dbReference type="EMBL" id="SVB01762.1"/>
    </source>
</evidence>
<organism evidence="3">
    <name type="scientific">marine metagenome</name>
    <dbReference type="NCBI Taxonomy" id="408172"/>
    <lineage>
        <taxon>unclassified sequences</taxon>
        <taxon>metagenomes</taxon>
        <taxon>ecological metagenomes</taxon>
    </lineage>
</organism>
<sequence>MDIQGQNIVIIGGTSGIGLATAIAAQKAGANVWSASRSTDKVSLCQTKHPEIQFSQVDTHDPEGLKSLFQSAGRINHIVGAATGADRTMRPFMEQTDEQFREAFNKFWGYTNVVRQGVPFLVDDGSITLISGTPARKCNPGMSSVSCTGNAVEGLIRALATELAPRRVNGVAPGIIDTAMFDRFGDKKAAALENIGKGILLGRVGAAEEVAAGIMLAISNPYMTGVVLDVDGGALLP</sequence>
<keyword evidence="2" id="KW-0560">Oxidoreductase</keyword>
<evidence type="ECO:0000256" key="1">
    <source>
        <dbReference type="ARBA" id="ARBA00006484"/>
    </source>
</evidence>
<dbReference type="SUPFAM" id="SSF51735">
    <property type="entry name" value="NAD(P)-binding Rossmann-fold domains"/>
    <property type="match status" value="1"/>
</dbReference>
<dbReference type="PANTHER" id="PTHR43477:SF1">
    <property type="entry name" value="DIHYDROANTICAPSIN 7-DEHYDROGENASE"/>
    <property type="match status" value="1"/>
</dbReference>
<reference evidence="3" key="1">
    <citation type="submission" date="2018-05" db="EMBL/GenBank/DDBJ databases">
        <authorList>
            <person name="Lanie J.A."/>
            <person name="Ng W.-L."/>
            <person name="Kazmierczak K.M."/>
            <person name="Andrzejewski T.M."/>
            <person name="Davidsen T.M."/>
            <person name="Wayne K.J."/>
            <person name="Tettelin H."/>
            <person name="Glass J.I."/>
            <person name="Rusch D."/>
            <person name="Podicherti R."/>
            <person name="Tsui H.-C.T."/>
            <person name="Winkler M.E."/>
        </authorList>
    </citation>
    <scope>NUCLEOTIDE SEQUENCE</scope>
</reference>
<dbReference type="InterPro" id="IPR036291">
    <property type="entry name" value="NAD(P)-bd_dom_sf"/>
</dbReference>
<dbReference type="EMBL" id="UINC01025696">
    <property type="protein sequence ID" value="SVB01762.1"/>
    <property type="molecule type" value="Genomic_DNA"/>
</dbReference>
<gene>
    <name evidence="3" type="ORF">METZ01_LOCUS154616</name>
</gene>
<comment type="similarity">
    <text evidence="1">Belongs to the short-chain dehydrogenases/reductases (SDR) family.</text>
</comment>
<dbReference type="PANTHER" id="PTHR43477">
    <property type="entry name" value="DIHYDROANTICAPSIN 7-DEHYDROGENASE"/>
    <property type="match status" value="1"/>
</dbReference>
<dbReference type="Pfam" id="PF13561">
    <property type="entry name" value="adh_short_C2"/>
    <property type="match status" value="1"/>
</dbReference>
<accession>A0A382AKV1</accession>
<proteinExistence type="inferred from homology"/>
<dbReference type="Gene3D" id="3.40.50.720">
    <property type="entry name" value="NAD(P)-binding Rossmann-like Domain"/>
    <property type="match status" value="1"/>
</dbReference>
<dbReference type="GO" id="GO:0016491">
    <property type="term" value="F:oxidoreductase activity"/>
    <property type="evidence" value="ECO:0007669"/>
    <property type="project" value="UniProtKB-KW"/>
</dbReference>
<evidence type="ECO:0000256" key="2">
    <source>
        <dbReference type="ARBA" id="ARBA00023002"/>
    </source>
</evidence>
<dbReference type="PRINTS" id="PR00081">
    <property type="entry name" value="GDHRDH"/>
</dbReference>
<dbReference type="InterPro" id="IPR002347">
    <property type="entry name" value="SDR_fam"/>
</dbReference>